<dbReference type="PIRSF" id="PIRSF039085">
    <property type="entry name" value="ABC_ATPase_HisP"/>
    <property type="match status" value="1"/>
</dbReference>
<keyword evidence="5" id="KW-0547">Nucleotide-binding</keyword>
<dbReference type="InterPro" id="IPR030679">
    <property type="entry name" value="ABC_ATPase_HisP-typ"/>
</dbReference>
<evidence type="ECO:0000313" key="12">
    <source>
        <dbReference type="Proteomes" id="UP001501509"/>
    </source>
</evidence>
<dbReference type="PROSITE" id="PS50893">
    <property type="entry name" value="ABC_TRANSPORTER_2"/>
    <property type="match status" value="1"/>
</dbReference>
<dbReference type="GO" id="GO:0005524">
    <property type="term" value="F:ATP binding"/>
    <property type="evidence" value="ECO:0007669"/>
    <property type="project" value="UniProtKB-KW"/>
</dbReference>
<keyword evidence="12" id="KW-1185">Reference proteome</keyword>
<dbReference type="EMBL" id="BAAATD010000005">
    <property type="protein sequence ID" value="GAA2601722.1"/>
    <property type="molecule type" value="Genomic_DNA"/>
</dbReference>
<organism evidence="11 12">
    <name type="scientific">Actinomadura fulvescens</name>
    <dbReference type="NCBI Taxonomy" id="46160"/>
    <lineage>
        <taxon>Bacteria</taxon>
        <taxon>Bacillati</taxon>
        <taxon>Actinomycetota</taxon>
        <taxon>Actinomycetes</taxon>
        <taxon>Streptosporangiales</taxon>
        <taxon>Thermomonosporaceae</taxon>
        <taxon>Actinomadura</taxon>
    </lineage>
</organism>
<evidence type="ECO:0000256" key="1">
    <source>
        <dbReference type="ARBA" id="ARBA00004202"/>
    </source>
</evidence>
<dbReference type="InterPro" id="IPR017871">
    <property type="entry name" value="ABC_transporter-like_CS"/>
</dbReference>
<dbReference type="InterPro" id="IPR003439">
    <property type="entry name" value="ABC_transporter-like_ATP-bd"/>
</dbReference>
<dbReference type="CDD" id="cd03262">
    <property type="entry name" value="ABC_HisP_GlnQ"/>
    <property type="match status" value="1"/>
</dbReference>
<feature type="compositionally biased region" description="Basic and acidic residues" evidence="9">
    <location>
        <begin position="252"/>
        <end position="261"/>
    </location>
</feature>
<comment type="caution">
    <text evidence="11">The sequence shown here is derived from an EMBL/GenBank/DDBJ whole genome shotgun (WGS) entry which is preliminary data.</text>
</comment>
<dbReference type="SMART" id="SM00382">
    <property type="entry name" value="AAA"/>
    <property type="match status" value="1"/>
</dbReference>
<dbReference type="PANTHER" id="PTHR43166:SF9">
    <property type="entry name" value="GLUTAMATE_ASPARTATE IMPORT ATP-BINDING PROTEIN GLTL"/>
    <property type="match status" value="1"/>
</dbReference>
<evidence type="ECO:0000259" key="10">
    <source>
        <dbReference type="PROSITE" id="PS50893"/>
    </source>
</evidence>
<accession>A0ABN3PTP0</accession>
<dbReference type="InterPro" id="IPR027417">
    <property type="entry name" value="P-loop_NTPase"/>
</dbReference>
<keyword evidence="6 11" id="KW-0067">ATP-binding</keyword>
<proteinExistence type="inferred from homology"/>
<dbReference type="PROSITE" id="PS00211">
    <property type="entry name" value="ABC_TRANSPORTER_1"/>
    <property type="match status" value="1"/>
</dbReference>
<reference evidence="11 12" key="1">
    <citation type="journal article" date="2019" name="Int. J. Syst. Evol. Microbiol.">
        <title>The Global Catalogue of Microorganisms (GCM) 10K type strain sequencing project: providing services to taxonomists for standard genome sequencing and annotation.</title>
        <authorList>
            <consortium name="The Broad Institute Genomics Platform"/>
            <consortium name="The Broad Institute Genome Sequencing Center for Infectious Disease"/>
            <person name="Wu L."/>
            <person name="Ma J."/>
        </authorList>
    </citation>
    <scope>NUCLEOTIDE SEQUENCE [LARGE SCALE GENOMIC DNA]</scope>
    <source>
        <strain evidence="11 12">JCM 6833</strain>
    </source>
</reference>
<dbReference type="InterPro" id="IPR003593">
    <property type="entry name" value="AAA+_ATPase"/>
</dbReference>
<evidence type="ECO:0000256" key="5">
    <source>
        <dbReference type="ARBA" id="ARBA00022741"/>
    </source>
</evidence>
<evidence type="ECO:0000256" key="2">
    <source>
        <dbReference type="ARBA" id="ARBA00005417"/>
    </source>
</evidence>
<keyword evidence="8" id="KW-0472">Membrane</keyword>
<feature type="domain" description="ABC transporter" evidence="10">
    <location>
        <begin position="2"/>
        <end position="236"/>
    </location>
</feature>
<evidence type="ECO:0000256" key="8">
    <source>
        <dbReference type="ARBA" id="ARBA00023136"/>
    </source>
</evidence>
<dbReference type="SUPFAM" id="SSF52540">
    <property type="entry name" value="P-loop containing nucleoside triphosphate hydrolases"/>
    <property type="match status" value="1"/>
</dbReference>
<dbReference type="Gene3D" id="3.40.50.300">
    <property type="entry name" value="P-loop containing nucleotide triphosphate hydrolases"/>
    <property type="match status" value="1"/>
</dbReference>
<sequence>MVEIRDLHKSFGNLEVLKGIDFKVERGQVICVIGPSGSGKSTLLRCVNLLEQPTKGQVFVEGVELTHRDIDIDAARRRIGMVFQQFNLFPHLSVLANITIAQRRVLKRGKAEAERTARANLAKVGLEEKAGSYPAQLSGGQQQRAAIARALAMDPDLMLFDEPTSALDPELVGDVLTVMRKLAQDGMTMLVVTHEMAFAREVADKVVFMDDGMIVEEGPPAQIIGDPQHERTKLFLRRVLDPTHVEVGGAPEFDRASHDSAVDDVPPTALGRNDSGLGRTGGI</sequence>
<dbReference type="InterPro" id="IPR050086">
    <property type="entry name" value="MetN_ABC_transporter-like"/>
</dbReference>
<comment type="subcellular location">
    <subcellularLocation>
        <location evidence="1">Cell membrane</location>
        <topology evidence="1">Peripheral membrane protein</topology>
    </subcellularLocation>
</comment>
<evidence type="ECO:0000256" key="4">
    <source>
        <dbReference type="ARBA" id="ARBA00022475"/>
    </source>
</evidence>
<dbReference type="Pfam" id="PF00005">
    <property type="entry name" value="ABC_tran"/>
    <property type="match status" value="1"/>
</dbReference>
<name>A0ABN3PTP0_9ACTN</name>
<evidence type="ECO:0000256" key="9">
    <source>
        <dbReference type="SAM" id="MobiDB-lite"/>
    </source>
</evidence>
<keyword evidence="3" id="KW-0813">Transport</keyword>
<dbReference type="PANTHER" id="PTHR43166">
    <property type="entry name" value="AMINO ACID IMPORT ATP-BINDING PROTEIN"/>
    <property type="match status" value="1"/>
</dbReference>
<evidence type="ECO:0000313" key="11">
    <source>
        <dbReference type="EMBL" id="GAA2601722.1"/>
    </source>
</evidence>
<keyword evidence="7" id="KW-0029">Amino-acid transport</keyword>
<feature type="region of interest" description="Disordered" evidence="9">
    <location>
        <begin position="250"/>
        <end position="283"/>
    </location>
</feature>
<comment type="similarity">
    <text evidence="2">Belongs to the ABC transporter superfamily.</text>
</comment>
<protein>
    <submittedName>
        <fullName evidence="11">Amino acid ABC transporter ATP-binding protein</fullName>
    </submittedName>
</protein>
<gene>
    <name evidence="11" type="ORF">GCM10010411_39350</name>
</gene>
<evidence type="ECO:0000256" key="7">
    <source>
        <dbReference type="ARBA" id="ARBA00022970"/>
    </source>
</evidence>
<dbReference type="Proteomes" id="UP001501509">
    <property type="component" value="Unassembled WGS sequence"/>
</dbReference>
<keyword evidence="4" id="KW-1003">Cell membrane</keyword>
<evidence type="ECO:0000256" key="3">
    <source>
        <dbReference type="ARBA" id="ARBA00022448"/>
    </source>
</evidence>
<evidence type="ECO:0000256" key="6">
    <source>
        <dbReference type="ARBA" id="ARBA00022840"/>
    </source>
</evidence>